<protein>
    <recommendedName>
        <fullName evidence="1">Purple acid phosphatase Fn3-like domain-containing protein</fullName>
    </recommendedName>
</protein>
<reference evidence="2" key="2">
    <citation type="journal article" date="2024" name="Plant">
        <title>Genomic evolution and insights into agronomic trait innovations of Sesamum species.</title>
        <authorList>
            <person name="Miao H."/>
            <person name="Wang L."/>
            <person name="Qu L."/>
            <person name="Liu H."/>
            <person name="Sun Y."/>
            <person name="Le M."/>
            <person name="Wang Q."/>
            <person name="Wei S."/>
            <person name="Zheng Y."/>
            <person name="Lin W."/>
            <person name="Duan Y."/>
            <person name="Cao H."/>
            <person name="Xiong S."/>
            <person name="Wang X."/>
            <person name="Wei L."/>
            <person name="Li C."/>
            <person name="Ma Q."/>
            <person name="Ju M."/>
            <person name="Zhao R."/>
            <person name="Li G."/>
            <person name="Mu C."/>
            <person name="Tian Q."/>
            <person name="Mei H."/>
            <person name="Zhang T."/>
            <person name="Gao T."/>
            <person name="Zhang H."/>
        </authorList>
    </citation>
    <scope>NUCLEOTIDE SEQUENCE</scope>
    <source>
        <strain evidence="2">G02</strain>
    </source>
</reference>
<organism evidence="2">
    <name type="scientific">Sesamum radiatum</name>
    <name type="common">Black benniseed</name>
    <dbReference type="NCBI Taxonomy" id="300843"/>
    <lineage>
        <taxon>Eukaryota</taxon>
        <taxon>Viridiplantae</taxon>
        <taxon>Streptophyta</taxon>
        <taxon>Embryophyta</taxon>
        <taxon>Tracheophyta</taxon>
        <taxon>Spermatophyta</taxon>
        <taxon>Magnoliopsida</taxon>
        <taxon>eudicotyledons</taxon>
        <taxon>Gunneridae</taxon>
        <taxon>Pentapetalae</taxon>
        <taxon>asterids</taxon>
        <taxon>lamiids</taxon>
        <taxon>Lamiales</taxon>
        <taxon>Pedaliaceae</taxon>
        <taxon>Sesamum</taxon>
    </lineage>
</organism>
<evidence type="ECO:0000259" key="1">
    <source>
        <dbReference type="Pfam" id="PF17808"/>
    </source>
</evidence>
<accession>A0AAW2W1M4</accession>
<feature type="domain" description="Purple acid phosphatase Fn3-like" evidence="1">
    <location>
        <begin position="5"/>
        <end position="76"/>
    </location>
</feature>
<dbReference type="PANTHER" id="PTHR45778:SF3">
    <property type="entry name" value="PURPLE ACID PHOSPHATASE"/>
    <property type="match status" value="1"/>
</dbReference>
<dbReference type="EMBL" id="JACGWJ010000002">
    <property type="protein sequence ID" value="KAL0435149.1"/>
    <property type="molecule type" value="Genomic_DNA"/>
</dbReference>
<proteinExistence type="predicted"/>
<dbReference type="InterPro" id="IPR040974">
    <property type="entry name" value="Fn3_PAP"/>
</dbReference>
<comment type="caution">
    <text evidence="2">The sequence shown here is derived from an EMBL/GenBank/DDBJ whole genome shotgun (WGS) entry which is preliminary data.</text>
</comment>
<reference evidence="2" key="1">
    <citation type="submission" date="2020-06" db="EMBL/GenBank/DDBJ databases">
        <authorList>
            <person name="Li T."/>
            <person name="Hu X."/>
            <person name="Zhang T."/>
            <person name="Song X."/>
            <person name="Zhang H."/>
            <person name="Dai N."/>
            <person name="Sheng W."/>
            <person name="Hou X."/>
            <person name="Wei L."/>
        </authorList>
    </citation>
    <scope>NUCLEOTIDE SEQUENCE</scope>
    <source>
        <strain evidence="2">G02</strain>
        <tissue evidence="2">Leaf</tissue>
    </source>
</reference>
<gene>
    <name evidence="2" type="ORF">Sradi_0222800</name>
</gene>
<dbReference type="AlphaFoldDB" id="A0AAW2W1M4"/>
<dbReference type="Pfam" id="PF17808">
    <property type="entry name" value="fn3_PAP"/>
    <property type="match status" value="1"/>
</dbReference>
<name>A0AAW2W1M4_SESRA</name>
<evidence type="ECO:0000313" key="2">
    <source>
        <dbReference type="EMBL" id="KAL0435149.1"/>
    </source>
</evidence>
<sequence length="105" mass="11539">MKSQAQYVSNDPDYLNCSKKECKKYDESGECVLTTCGAALSFHVINIRTDIEFVLFGGGFQTPCILKRSLPLAFANPNNPLHGHISSTDSTGTSVCMYHPLTIHI</sequence>
<dbReference type="PANTHER" id="PTHR45778">
    <property type="entry name" value="PURPLE ACID PHOSPHATASE-RELATED"/>
    <property type="match status" value="1"/>
</dbReference>